<dbReference type="GO" id="GO:0008379">
    <property type="term" value="F:thioredoxin peroxidase activity"/>
    <property type="evidence" value="ECO:0007669"/>
    <property type="project" value="TreeGrafter"/>
</dbReference>
<dbReference type="Pfam" id="PF00578">
    <property type="entry name" value="AhpC-TSA"/>
    <property type="match status" value="1"/>
</dbReference>
<evidence type="ECO:0000256" key="12">
    <source>
        <dbReference type="ARBA" id="ARBA00049091"/>
    </source>
</evidence>
<evidence type="ECO:0000256" key="4">
    <source>
        <dbReference type="ARBA" id="ARBA00022559"/>
    </source>
</evidence>
<dbReference type="InterPro" id="IPR036249">
    <property type="entry name" value="Thioredoxin-like_sf"/>
</dbReference>
<comment type="subcellular location">
    <subcellularLocation>
        <location evidence="1">Nucleus</location>
    </subcellularLocation>
</comment>
<dbReference type="EMBL" id="VRMN01000001">
    <property type="protein sequence ID" value="KAA8499912.1"/>
    <property type="molecule type" value="Genomic_DNA"/>
</dbReference>
<dbReference type="Gene3D" id="3.40.30.10">
    <property type="entry name" value="Glutaredoxin"/>
    <property type="match status" value="1"/>
</dbReference>
<comment type="catalytic activity">
    <reaction evidence="12">
        <text>a hydroperoxide + [thioredoxin]-dithiol = an alcohol + [thioredoxin]-disulfide + H2O</text>
        <dbReference type="Rhea" id="RHEA:62620"/>
        <dbReference type="Rhea" id="RHEA-COMP:10698"/>
        <dbReference type="Rhea" id="RHEA-COMP:10700"/>
        <dbReference type="ChEBI" id="CHEBI:15377"/>
        <dbReference type="ChEBI" id="CHEBI:29950"/>
        <dbReference type="ChEBI" id="CHEBI:30879"/>
        <dbReference type="ChEBI" id="CHEBI:35924"/>
        <dbReference type="ChEBI" id="CHEBI:50058"/>
        <dbReference type="EC" id="1.11.1.24"/>
    </reaction>
</comment>
<keyword evidence="8" id="KW-0539">Nucleus</keyword>
<dbReference type="InterPro" id="IPR000866">
    <property type="entry name" value="AhpC/TSA"/>
</dbReference>
<evidence type="ECO:0000256" key="9">
    <source>
        <dbReference type="ARBA" id="ARBA00023284"/>
    </source>
</evidence>
<comment type="caution">
    <text evidence="16">The sequence shown here is derived from an EMBL/GenBank/DDBJ whole genome shotgun (WGS) entry which is preliminary data.</text>
</comment>
<proteinExistence type="inferred from homology"/>
<evidence type="ECO:0000256" key="8">
    <source>
        <dbReference type="ARBA" id="ARBA00023242"/>
    </source>
</evidence>
<evidence type="ECO:0000256" key="1">
    <source>
        <dbReference type="ARBA" id="ARBA00004123"/>
    </source>
</evidence>
<reference evidence="17" key="1">
    <citation type="journal article" date="2019" name="Nat. Commun.">
        <title>Expansion of phycobilisome linker gene families in mesophilic red algae.</title>
        <authorList>
            <person name="Lee J."/>
            <person name="Kim D."/>
            <person name="Bhattacharya D."/>
            <person name="Yoon H.S."/>
        </authorList>
    </citation>
    <scope>NUCLEOTIDE SEQUENCE [LARGE SCALE GENOMIC DNA]</scope>
    <source>
        <strain evidence="17">CCMP 1328</strain>
    </source>
</reference>
<sequence>MFRQVQHRLQRMVGTRSGGKAPAPPAGAANSAAAKPKPQKKAKLAHGDGDAKEPAKPVAAEPSASAAAPVPNAPAAAPMPSAPATAPVPAAEAAGEPSGSVPTKASVKKVAVGDSLPLELELENENGETCKLGDLVKERGCVFFMYPKANTPGCTKQACGFNDNLTPITAAGYDVYGLSADKPKSQLNWKTKYGLGYHLLCDPQHTLIKAFGAHKAPGSIARSHVVVEKGGKVLLIANQVSPGDSVAQASEFVLKQASKS</sequence>
<evidence type="ECO:0000256" key="13">
    <source>
        <dbReference type="ARBA" id="ARBA00077538"/>
    </source>
</evidence>
<keyword evidence="7" id="KW-1015">Disulfide bond</keyword>
<dbReference type="PANTHER" id="PTHR42801:SF23">
    <property type="entry name" value="PEROXIREDOXIN DOT5"/>
    <property type="match status" value="1"/>
</dbReference>
<dbReference type="AlphaFoldDB" id="A0A5J4ZA52"/>
<name>A0A5J4ZA52_PORPP</name>
<evidence type="ECO:0000313" key="17">
    <source>
        <dbReference type="Proteomes" id="UP000324585"/>
    </source>
</evidence>
<dbReference type="InterPro" id="IPR013766">
    <property type="entry name" value="Thioredoxin_domain"/>
</dbReference>
<keyword evidence="9" id="KW-0676">Redox-active center</keyword>
<dbReference type="GO" id="GO:0045454">
    <property type="term" value="P:cell redox homeostasis"/>
    <property type="evidence" value="ECO:0007669"/>
    <property type="project" value="TreeGrafter"/>
</dbReference>
<evidence type="ECO:0000256" key="11">
    <source>
        <dbReference type="ARBA" id="ARBA00038489"/>
    </source>
</evidence>
<evidence type="ECO:0000256" key="3">
    <source>
        <dbReference type="ARBA" id="ARBA00013017"/>
    </source>
</evidence>
<feature type="compositionally biased region" description="Low complexity" evidence="14">
    <location>
        <begin position="26"/>
        <end position="36"/>
    </location>
</feature>
<evidence type="ECO:0000256" key="2">
    <source>
        <dbReference type="ARBA" id="ARBA00011245"/>
    </source>
</evidence>
<dbReference type="SUPFAM" id="SSF52833">
    <property type="entry name" value="Thioredoxin-like"/>
    <property type="match status" value="1"/>
</dbReference>
<evidence type="ECO:0000256" key="5">
    <source>
        <dbReference type="ARBA" id="ARBA00022862"/>
    </source>
</evidence>
<dbReference type="FunFam" id="3.40.30.10:FF:000157">
    <property type="entry name" value="DOT5p Nuclear thiol peroxidase"/>
    <property type="match status" value="1"/>
</dbReference>
<dbReference type="OrthoDB" id="338622at2759"/>
<dbReference type="GO" id="GO:0034599">
    <property type="term" value="P:cellular response to oxidative stress"/>
    <property type="evidence" value="ECO:0007669"/>
    <property type="project" value="UniProtKB-ARBA"/>
</dbReference>
<evidence type="ECO:0000256" key="7">
    <source>
        <dbReference type="ARBA" id="ARBA00023157"/>
    </source>
</evidence>
<protein>
    <recommendedName>
        <fullName evidence="3">thioredoxin-dependent peroxiredoxin</fullName>
        <ecNumber evidence="3">1.11.1.24</ecNumber>
    </recommendedName>
    <alternativeName>
        <fullName evidence="13">Nuclear thiol peroxidase</fullName>
    </alternativeName>
    <alternativeName>
        <fullName evidence="10">Thioredoxin peroxidase</fullName>
    </alternativeName>
</protein>
<organism evidence="16 17">
    <name type="scientific">Porphyridium purpureum</name>
    <name type="common">Red alga</name>
    <name type="synonym">Porphyridium cruentum</name>
    <dbReference type="NCBI Taxonomy" id="35688"/>
    <lineage>
        <taxon>Eukaryota</taxon>
        <taxon>Rhodophyta</taxon>
        <taxon>Bangiophyceae</taxon>
        <taxon>Porphyridiales</taxon>
        <taxon>Porphyridiaceae</taxon>
        <taxon>Porphyridium</taxon>
    </lineage>
</organism>
<feature type="compositionally biased region" description="Basic residues" evidence="14">
    <location>
        <begin position="1"/>
        <end position="10"/>
    </location>
</feature>
<dbReference type="CDD" id="cd03017">
    <property type="entry name" value="PRX_BCP"/>
    <property type="match status" value="1"/>
</dbReference>
<dbReference type="GO" id="GO:0005737">
    <property type="term" value="C:cytoplasm"/>
    <property type="evidence" value="ECO:0007669"/>
    <property type="project" value="TreeGrafter"/>
</dbReference>
<dbReference type="EC" id="1.11.1.24" evidence="3"/>
<keyword evidence="6" id="KW-0560">Oxidoreductase</keyword>
<evidence type="ECO:0000256" key="10">
    <source>
        <dbReference type="ARBA" id="ARBA00032824"/>
    </source>
</evidence>
<keyword evidence="5" id="KW-0049">Antioxidant</keyword>
<comment type="similarity">
    <text evidence="11">Belongs to the peroxiredoxin family. BCP/PrxQ subfamily.</text>
</comment>
<dbReference type="GO" id="GO:0005634">
    <property type="term" value="C:nucleus"/>
    <property type="evidence" value="ECO:0007669"/>
    <property type="project" value="UniProtKB-SubCell"/>
</dbReference>
<feature type="compositionally biased region" description="Basic and acidic residues" evidence="14">
    <location>
        <begin position="45"/>
        <end position="55"/>
    </location>
</feature>
<gene>
    <name evidence="16" type="ORF">FVE85_7497</name>
</gene>
<evidence type="ECO:0000256" key="14">
    <source>
        <dbReference type="SAM" id="MobiDB-lite"/>
    </source>
</evidence>
<comment type="subunit">
    <text evidence="2">Monomer.</text>
</comment>
<dbReference type="PROSITE" id="PS51352">
    <property type="entry name" value="THIOREDOXIN_2"/>
    <property type="match status" value="1"/>
</dbReference>
<evidence type="ECO:0000259" key="15">
    <source>
        <dbReference type="PROSITE" id="PS51352"/>
    </source>
</evidence>
<dbReference type="Proteomes" id="UP000324585">
    <property type="component" value="Unassembled WGS sequence"/>
</dbReference>
<feature type="region of interest" description="Disordered" evidence="14">
    <location>
        <begin position="1"/>
        <end position="107"/>
    </location>
</feature>
<evidence type="ECO:0000313" key="16">
    <source>
        <dbReference type="EMBL" id="KAA8499912.1"/>
    </source>
</evidence>
<dbReference type="PANTHER" id="PTHR42801">
    <property type="entry name" value="THIOREDOXIN-DEPENDENT PEROXIDE REDUCTASE"/>
    <property type="match status" value="1"/>
</dbReference>
<dbReference type="InterPro" id="IPR050924">
    <property type="entry name" value="Peroxiredoxin_BCP/PrxQ"/>
</dbReference>
<keyword evidence="17" id="KW-1185">Reference proteome</keyword>
<keyword evidence="4" id="KW-0575">Peroxidase</keyword>
<feature type="domain" description="Thioredoxin" evidence="15">
    <location>
        <begin position="110"/>
        <end position="259"/>
    </location>
</feature>
<accession>A0A5J4ZA52</accession>
<feature type="compositionally biased region" description="Low complexity" evidence="14">
    <location>
        <begin position="56"/>
        <end position="101"/>
    </location>
</feature>
<evidence type="ECO:0000256" key="6">
    <source>
        <dbReference type="ARBA" id="ARBA00023002"/>
    </source>
</evidence>